<evidence type="ECO:0000256" key="1">
    <source>
        <dbReference type="ARBA" id="ARBA00001966"/>
    </source>
</evidence>
<feature type="domain" description="Radical SAM core" evidence="6">
    <location>
        <begin position="112"/>
        <end position="321"/>
    </location>
</feature>
<dbReference type="GO" id="GO:0051536">
    <property type="term" value="F:iron-sulfur cluster binding"/>
    <property type="evidence" value="ECO:0007669"/>
    <property type="project" value="UniProtKB-KW"/>
</dbReference>
<dbReference type="SFLD" id="SFLDG01386">
    <property type="entry name" value="main_SPASM_domain-containing"/>
    <property type="match status" value="1"/>
</dbReference>
<gene>
    <name evidence="7" type="ORF">ENV82_04325</name>
</gene>
<dbReference type="SFLD" id="SFLDG01067">
    <property type="entry name" value="SPASM/twitch_domain_containing"/>
    <property type="match status" value="1"/>
</dbReference>
<dbReference type="Pfam" id="PF13186">
    <property type="entry name" value="SPASM"/>
    <property type="match status" value="1"/>
</dbReference>
<dbReference type="Gene3D" id="3.20.20.70">
    <property type="entry name" value="Aldolase class I"/>
    <property type="match status" value="1"/>
</dbReference>
<dbReference type="AlphaFoldDB" id="A0A7C4XT54"/>
<dbReference type="InterPro" id="IPR058240">
    <property type="entry name" value="rSAM_sf"/>
</dbReference>
<evidence type="ECO:0000259" key="6">
    <source>
        <dbReference type="PROSITE" id="PS51918"/>
    </source>
</evidence>
<dbReference type="EMBL" id="DTHV01000134">
    <property type="protein sequence ID" value="HGW60636.1"/>
    <property type="molecule type" value="Genomic_DNA"/>
</dbReference>
<evidence type="ECO:0000256" key="2">
    <source>
        <dbReference type="ARBA" id="ARBA00022691"/>
    </source>
</evidence>
<dbReference type="PROSITE" id="PS51918">
    <property type="entry name" value="RADICAL_SAM"/>
    <property type="match status" value="1"/>
</dbReference>
<dbReference type="SMART" id="SM00729">
    <property type="entry name" value="Elp3"/>
    <property type="match status" value="1"/>
</dbReference>
<name>A0A7C4XT54_9BACT</name>
<reference evidence="7" key="1">
    <citation type="journal article" date="2020" name="mSystems">
        <title>Genome- and Community-Level Interaction Insights into Carbon Utilization and Element Cycling Functions of Hydrothermarchaeota in Hydrothermal Sediment.</title>
        <authorList>
            <person name="Zhou Z."/>
            <person name="Liu Y."/>
            <person name="Xu W."/>
            <person name="Pan J."/>
            <person name="Luo Z.H."/>
            <person name="Li M."/>
        </authorList>
    </citation>
    <scope>NUCLEOTIDE SEQUENCE [LARGE SCALE GENOMIC DNA]</scope>
    <source>
        <strain evidence="7">SpSt-794</strain>
    </source>
</reference>
<evidence type="ECO:0000313" key="7">
    <source>
        <dbReference type="EMBL" id="HGW60636.1"/>
    </source>
</evidence>
<dbReference type="PANTHER" id="PTHR43524">
    <property type="entry name" value="RADICAL SAM SUPERFAMILY PROTEIN"/>
    <property type="match status" value="1"/>
</dbReference>
<keyword evidence="2" id="KW-0949">S-adenosyl-L-methionine</keyword>
<comment type="cofactor">
    <cofactor evidence="1">
        <name>[4Fe-4S] cluster</name>
        <dbReference type="ChEBI" id="CHEBI:49883"/>
    </cofactor>
</comment>
<accession>A0A7C4XT54</accession>
<dbReference type="InterPro" id="IPR023885">
    <property type="entry name" value="4Fe4S-binding_SPASM_dom"/>
</dbReference>
<dbReference type="GO" id="GO:0003824">
    <property type="term" value="F:catalytic activity"/>
    <property type="evidence" value="ECO:0007669"/>
    <property type="project" value="InterPro"/>
</dbReference>
<dbReference type="InterPro" id="IPR006638">
    <property type="entry name" value="Elp3/MiaA/NifB-like_rSAM"/>
</dbReference>
<evidence type="ECO:0000256" key="3">
    <source>
        <dbReference type="ARBA" id="ARBA00022723"/>
    </source>
</evidence>
<keyword evidence="4" id="KW-0408">Iron</keyword>
<dbReference type="Pfam" id="PF04055">
    <property type="entry name" value="Radical_SAM"/>
    <property type="match status" value="1"/>
</dbReference>
<comment type="caution">
    <text evidence="7">The sequence shown here is derived from an EMBL/GenBank/DDBJ whole genome shotgun (WGS) entry which is preliminary data.</text>
</comment>
<dbReference type="GO" id="GO:0046872">
    <property type="term" value="F:metal ion binding"/>
    <property type="evidence" value="ECO:0007669"/>
    <property type="project" value="UniProtKB-KW"/>
</dbReference>
<dbReference type="CDD" id="cd01335">
    <property type="entry name" value="Radical_SAM"/>
    <property type="match status" value="1"/>
</dbReference>
<keyword evidence="5" id="KW-0411">Iron-sulfur</keyword>
<protein>
    <submittedName>
        <fullName evidence="7">Radical SAM protein</fullName>
    </submittedName>
</protein>
<evidence type="ECO:0000256" key="4">
    <source>
        <dbReference type="ARBA" id="ARBA00023004"/>
    </source>
</evidence>
<dbReference type="InterPro" id="IPR013785">
    <property type="entry name" value="Aldolase_TIM"/>
</dbReference>
<dbReference type="PANTHER" id="PTHR43524:SF1">
    <property type="entry name" value="RADICAL SAM SUPERFAMILY PROTEIN"/>
    <property type="match status" value="1"/>
</dbReference>
<dbReference type="SUPFAM" id="SSF102114">
    <property type="entry name" value="Radical SAM enzymes"/>
    <property type="match status" value="1"/>
</dbReference>
<dbReference type="InterPro" id="IPR007197">
    <property type="entry name" value="rSAM"/>
</dbReference>
<keyword evidence="3" id="KW-0479">Metal-binding</keyword>
<proteinExistence type="predicted"/>
<sequence>MTVGLAIKKVALTKTIEWAIGYLEKDPERNLKKAVDLLYNASNTFNLPPVFKDQLKGVKTLVDNNRPGAQLVINLLKDAKPEVAKKLAVNFVVNASWWGAPVQRSTTQKEGFNVPWFMLVDPTEKCNYNCIGCWAGSYNFKAHELSFERFDKLMQEAKELGIYFIVVSGGEPTIYPHLIDIFKKHNDMAFMFYTNGSLINEKYAERLAEVGNAVPCISVEGFKENTDWRRGEGAWDKVIRAMDNLKKAGVPFGYSVTETRKNVEEVLSDEFVDFMIDKGAKIAWYFQYIPTGKDPDINLMLTPEQRLYSYERIHYVRANKPLFAADFWNDGPYTGGCLAGARRYLHITADGGVEPCAFIHLAQGNINEISLKEALQLPFFKEIQKLEPYTDNLLRPCMLVDNPDIFRKIGTLPGVRSTDGTLENMSKEVGNHLDELSKKWEEVSRPVFERDYPEIAEKTREYKKKKEEILQKANGNIEQFYVSQDIEK</sequence>
<organism evidence="7">
    <name type="scientific">Caldisericum exile</name>
    <dbReference type="NCBI Taxonomy" id="693075"/>
    <lineage>
        <taxon>Bacteria</taxon>
        <taxon>Pseudomonadati</taxon>
        <taxon>Caldisericota/Cryosericota group</taxon>
        <taxon>Caldisericota</taxon>
        <taxon>Caldisericia</taxon>
        <taxon>Caldisericales</taxon>
        <taxon>Caldisericaceae</taxon>
        <taxon>Caldisericum</taxon>
    </lineage>
</organism>
<dbReference type="SFLD" id="SFLDS00029">
    <property type="entry name" value="Radical_SAM"/>
    <property type="match status" value="1"/>
</dbReference>
<evidence type="ECO:0000256" key="5">
    <source>
        <dbReference type="ARBA" id="ARBA00023014"/>
    </source>
</evidence>
<dbReference type="CDD" id="cd21128">
    <property type="entry name" value="SPASM_rSAM"/>
    <property type="match status" value="1"/>
</dbReference>